<dbReference type="RefSeq" id="WP_049678901.1">
    <property type="nucleotide sequence ID" value="NZ_CABMMJ010000007.1"/>
</dbReference>
<dbReference type="InterPro" id="IPR025129">
    <property type="entry name" value="DUF4055"/>
</dbReference>
<comment type="caution">
    <text evidence="2">The sequence shown here is derived from an EMBL/GenBank/DDBJ whole genome shotgun (WGS) entry which is preliminary data.</text>
</comment>
<protein>
    <submittedName>
        <fullName evidence="2">62kDa structural protein</fullName>
    </submittedName>
</protein>
<name>A0AA36LSW9_YERMO</name>
<evidence type="ECO:0000313" key="2">
    <source>
        <dbReference type="EMBL" id="CNI33006.1"/>
    </source>
</evidence>
<gene>
    <name evidence="2" type="ORF">ERS008502_02937</name>
</gene>
<reference evidence="2 3" key="1">
    <citation type="submission" date="2015-03" db="EMBL/GenBank/DDBJ databases">
        <authorList>
            <consortium name="Pathogen Informatics"/>
            <person name="Murphy D."/>
        </authorList>
    </citation>
    <scope>NUCLEOTIDE SEQUENCE [LARGE SCALE GENOMIC DNA]</scope>
    <source>
        <strain evidence="2 3">FE82747</strain>
    </source>
</reference>
<dbReference type="Proteomes" id="UP000040841">
    <property type="component" value="Unassembled WGS sequence"/>
</dbReference>
<dbReference type="AlphaFoldDB" id="A0AA36LSW9"/>
<dbReference type="Pfam" id="PF13264">
    <property type="entry name" value="DUF4055"/>
    <property type="match status" value="1"/>
</dbReference>
<sequence length="462" mass="51517">MANNDITFIRPEHGAASPLWETVRDVCRGPDAVKRRRHKYLPKLDPTNNSEENNRRNDDYLRRAVFYAITGHTKNGLIGMAFRRDPTVTIVDKMEYLKTNANGAGISIYQQAQSVLESVLEVAREGLYVDYSADMKGAIILNYRAEDIINWRTERINGRDKLVLVVLRECVEEPDGYGFKDRIQYRELAMDGGRFVCRVWRNVGPKKSGVYDVDSEYYPVIQFGGSWDEIPFTFVGAQNNDPSIDESPLLALTEINLGHYRNSADYEDSLFFCGQVQPWISGLTEEWRDWLQKAGVALGSRSPILLPKDGASGFNQAQPNMIAKEGMDSKRDYMISLGARLVEQNSAVKTATQATGDQAASTSVLGICCANVSEAYTQALLWCAKYMGDKDAEVAYSISQEFIQRVADSGMLAAIVAAWQSGAIRDADMIRAMQKLDIIDPESNPNDVLDELKNQSPSLTGG</sequence>
<proteinExistence type="predicted"/>
<accession>A0AA36LSW9</accession>
<organism evidence="2 3">
    <name type="scientific">Yersinia mollaretii</name>
    <dbReference type="NCBI Taxonomy" id="33060"/>
    <lineage>
        <taxon>Bacteria</taxon>
        <taxon>Pseudomonadati</taxon>
        <taxon>Pseudomonadota</taxon>
        <taxon>Gammaproteobacteria</taxon>
        <taxon>Enterobacterales</taxon>
        <taxon>Yersiniaceae</taxon>
        <taxon>Yersinia</taxon>
    </lineage>
</organism>
<feature type="domain" description="DUF4055" evidence="1">
    <location>
        <begin position="248"/>
        <end position="387"/>
    </location>
</feature>
<dbReference type="EMBL" id="CQBM01000007">
    <property type="protein sequence ID" value="CNI33006.1"/>
    <property type="molecule type" value="Genomic_DNA"/>
</dbReference>
<evidence type="ECO:0000313" key="3">
    <source>
        <dbReference type="Proteomes" id="UP000040841"/>
    </source>
</evidence>
<evidence type="ECO:0000259" key="1">
    <source>
        <dbReference type="Pfam" id="PF13264"/>
    </source>
</evidence>